<proteinExistence type="predicted"/>
<accession>A0AA37SXI8</accession>
<name>A0AA37SXI8_9BACT</name>
<keyword evidence="2" id="KW-1185">Reference proteome</keyword>
<dbReference type="PANTHER" id="PTHR43737">
    <property type="entry name" value="BLL7424 PROTEIN"/>
    <property type="match status" value="1"/>
</dbReference>
<dbReference type="InterPro" id="IPR017850">
    <property type="entry name" value="Alkaline_phosphatase_core_sf"/>
</dbReference>
<dbReference type="AlphaFoldDB" id="A0AA37SXI8"/>
<reference evidence="1" key="1">
    <citation type="journal article" date="2014" name="Int. J. Syst. Evol. Microbiol.">
        <title>Complete genome sequence of Corynebacterium casei LMG S-19264T (=DSM 44701T), isolated from a smear-ripened cheese.</title>
        <authorList>
            <consortium name="US DOE Joint Genome Institute (JGI-PGF)"/>
            <person name="Walter F."/>
            <person name="Albersmeier A."/>
            <person name="Kalinowski J."/>
            <person name="Ruckert C."/>
        </authorList>
    </citation>
    <scope>NUCLEOTIDE SEQUENCE</scope>
    <source>
        <strain evidence="1">NBRC 108769</strain>
    </source>
</reference>
<dbReference type="RefSeq" id="WP_235295040.1">
    <property type="nucleotide sequence ID" value="NZ_BSOH01000031.1"/>
</dbReference>
<organism evidence="1 2">
    <name type="scientific">Portibacter lacus</name>
    <dbReference type="NCBI Taxonomy" id="1099794"/>
    <lineage>
        <taxon>Bacteria</taxon>
        <taxon>Pseudomonadati</taxon>
        <taxon>Bacteroidota</taxon>
        <taxon>Saprospiria</taxon>
        <taxon>Saprospirales</taxon>
        <taxon>Haliscomenobacteraceae</taxon>
        <taxon>Portibacter</taxon>
    </lineage>
</organism>
<protein>
    <submittedName>
        <fullName evidence="1">Sulfatase</fullName>
    </submittedName>
</protein>
<evidence type="ECO:0000313" key="1">
    <source>
        <dbReference type="EMBL" id="GLR19638.1"/>
    </source>
</evidence>
<gene>
    <name evidence="1" type="ORF">GCM10007940_42540</name>
</gene>
<sequence>MKNVDRLVSAMNRRVFLKNSMYSIGGTALATMLGGNALNSLGMNDLGLPHFSPKVKRVIYLFQSGAPSQLELFDNKPKLKEMFGQELPASVRGQQRVTGMTANQKSFPLAMGNFTFNQYGESGAWMSNLLPYHQEIADELCFIKTMHTEAINHDPAVTFIQTGSQQAGRPSIGSWLSYGLGSENENLPNFVVLLSRGVPGGQPLYAKLWGNGFLPSQHQGVMFRSGDEPVLYLNDPKGISRDSRRNMLNHLEKLHRHQYEKTKDEALQSKISQYEMAFRMQMSVPETLDLTKEPDHIYDMYGPDSRIPGTYANNCLKARKLAESGVRFIQLYQMGWDFHGNLPNQITTMSKNIDQPSAALIKDLKQRGLLEDTLVIWGGEFGRGCYSQGKLTKEYYGRDHHPRCFTIYMAGAGVKKGFTFGETDEFGYNIVRDPVHVHDFQATLLHLMGIDHERFTFKSQGRRFRLTDVHGKVVKDILA</sequence>
<reference evidence="1" key="2">
    <citation type="submission" date="2023-01" db="EMBL/GenBank/DDBJ databases">
        <title>Draft genome sequence of Portibacter lacus strain NBRC 108769.</title>
        <authorList>
            <person name="Sun Q."/>
            <person name="Mori K."/>
        </authorList>
    </citation>
    <scope>NUCLEOTIDE SEQUENCE</scope>
    <source>
        <strain evidence="1">NBRC 108769</strain>
    </source>
</reference>
<dbReference type="Gene3D" id="3.40.720.10">
    <property type="entry name" value="Alkaline Phosphatase, subunit A"/>
    <property type="match status" value="1"/>
</dbReference>
<dbReference type="PANTHER" id="PTHR43737:SF1">
    <property type="entry name" value="DUF1501 DOMAIN-CONTAINING PROTEIN"/>
    <property type="match status" value="1"/>
</dbReference>
<evidence type="ECO:0000313" key="2">
    <source>
        <dbReference type="Proteomes" id="UP001156666"/>
    </source>
</evidence>
<comment type="caution">
    <text evidence="1">The sequence shown here is derived from an EMBL/GenBank/DDBJ whole genome shotgun (WGS) entry which is preliminary data.</text>
</comment>
<dbReference type="SUPFAM" id="SSF53649">
    <property type="entry name" value="Alkaline phosphatase-like"/>
    <property type="match status" value="1"/>
</dbReference>
<dbReference type="Pfam" id="PF07394">
    <property type="entry name" value="DUF1501"/>
    <property type="match status" value="1"/>
</dbReference>
<dbReference type="InterPro" id="IPR010869">
    <property type="entry name" value="DUF1501"/>
</dbReference>
<dbReference type="Proteomes" id="UP001156666">
    <property type="component" value="Unassembled WGS sequence"/>
</dbReference>
<dbReference type="EMBL" id="BSOH01000031">
    <property type="protein sequence ID" value="GLR19638.1"/>
    <property type="molecule type" value="Genomic_DNA"/>
</dbReference>